<accession>A0ABN3N842</accession>
<reference evidence="2 3" key="1">
    <citation type="journal article" date="2019" name="Int. J. Syst. Evol. Microbiol.">
        <title>The Global Catalogue of Microorganisms (GCM) 10K type strain sequencing project: providing services to taxonomists for standard genome sequencing and annotation.</title>
        <authorList>
            <consortium name="The Broad Institute Genomics Platform"/>
            <consortium name="The Broad Institute Genome Sequencing Center for Infectious Disease"/>
            <person name="Wu L."/>
            <person name="Ma J."/>
        </authorList>
    </citation>
    <scope>NUCLEOTIDE SEQUENCE [LARGE SCALE GENOMIC DNA]</scope>
    <source>
        <strain evidence="2 3">JCM 3367</strain>
    </source>
</reference>
<organism evidence="2 3">
    <name type="scientific">Pilimelia columellifera subsp. columellifera</name>
    <dbReference type="NCBI Taxonomy" id="706583"/>
    <lineage>
        <taxon>Bacteria</taxon>
        <taxon>Bacillati</taxon>
        <taxon>Actinomycetota</taxon>
        <taxon>Actinomycetes</taxon>
        <taxon>Micromonosporales</taxon>
        <taxon>Micromonosporaceae</taxon>
        <taxon>Pilimelia</taxon>
    </lineage>
</organism>
<protein>
    <recommendedName>
        <fullName evidence="4">FlgN protein</fullName>
    </recommendedName>
</protein>
<evidence type="ECO:0000256" key="1">
    <source>
        <dbReference type="ARBA" id="ARBA00022795"/>
    </source>
</evidence>
<keyword evidence="1" id="KW-1005">Bacterial flagellum biogenesis</keyword>
<name>A0ABN3N842_9ACTN</name>
<evidence type="ECO:0000313" key="2">
    <source>
        <dbReference type="EMBL" id="GAA2516273.1"/>
    </source>
</evidence>
<keyword evidence="3" id="KW-1185">Reference proteome</keyword>
<comment type="caution">
    <text evidence="2">The sequence shown here is derived from an EMBL/GenBank/DDBJ whole genome shotgun (WGS) entry which is preliminary data.</text>
</comment>
<dbReference type="EMBL" id="BAAARY010000003">
    <property type="protein sequence ID" value="GAA2516273.1"/>
    <property type="molecule type" value="Genomic_DNA"/>
</dbReference>
<dbReference type="InterPro" id="IPR007809">
    <property type="entry name" value="FlgN-like"/>
</dbReference>
<dbReference type="SUPFAM" id="SSF140566">
    <property type="entry name" value="FlgN-like"/>
    <property type="match status" value="1"/>
</dbReference>
<proteinExistence type="predicted"/>
<dbReference type="InterPro" id="IPR036679">
    <property type="entry name" value="FlgN-like_sf"/>
</dbReference>
<evidence type="ECO:0000313" key="3">
    <source>
        <dbReference type="Proteomes" id="UP001499978"/>
    </source>
</evidence>
<dbReference type="Proteomes" id="UP001499978">
    <property type="component" value="Unassembled WGS sequence"/>
</dbReference>
<dbReference type="Gene3D" id="1.20.58.300">
    <property type="entry name" value="FlgN-like"/>
    <property type="match status" value="1"/>
</dbReference>
<evidence type="ECO:0008006" key="4">
    <source>
        <dbReference type="Google" id="ProtNLM"/>
    </source>
</evidence>
<sequence length="271" mass="29348">MGRKAAEHLANQVAYQRHVRADHFLTVAADGGCGGGGGHRVPFLVGQWPALSDKEQISRSRVPPGYTLGCRLVALGPQPSGKLLSRPNPAPNMKPVRAATTSGHDDDGSTAVSLTELSSVLFRTRELMELLLFKLEEEQLLLAAGRSRWLAHATREVEMVLDQIRQTEVLRAAQSQAVALELGMTGEPSLSEIADAAPDPWPDLLHQHRRAFLTLTAEISGMAEANRDLLTAGQRAARETMLMVAGSVQTYGPDGQSHLADRRSRLVDEAI</sequence>
<dbReference type="Pfam" id="PF05130">
    <property type="entry name" value="FlgN"/>
    <property type="match status" value="1"/>
</dbReference>
<gene>
    <name evidence="2" type="ORF">GCM10010201_11120</name>
</gene>